<reference evidence="6" key="1">
    <citation type="submission" date="2017-04" db="EMBL/GenBank/DDBJ databases">
        <title>Function of individual gut microbiota members based on whole genome sequencing of pure cultures obtained from chicken caecum.</title>
        <authorList>
            <person name="Medvecky M."/>
            <person name="Cejkova D."/>
            <person name="Polansky O."/>
            <person name="Karasova D."/>
            <person name="Kubasova T."/>
            <person name="Cizek A."/>
            <person name="Rychlik I."/>
        </authorList>
    </citation>
    <scope>NUCLEOTIDE SEQUENCE [LARGE SCALE GENOMIC DNA]</scope>
    <source>
        <strain evidence="6">An90</strain>
    </source>
</reference>
<sequence>MEYRILGRTGLKVGAIALGCEGFTDKTAEEVRADFDFAIRNGINFLDLYASNPTLRSNIGAALAGRREKFVIQGHLCSVWEEGQYLRTRDPEKSLAAFEDMLARLGTDYVEIGMIHYVDAEADLREVLDGPIMRLAQRLRSEGRIRHIGLSSHNPVVAHMAARTGLIDVLMFSVNPCYDLLPPSDDVDTLWADESYARELHNIDPERQRLYEFCEREGIAIDVMKAYGGGDLLSDANSPFGRPMTPVQCLEYALTRPGVAAVMAGCRSRAEIEAALAWCSATAAERDYTGALAGLDKFSWEGHCMYCGHCAPCSVGIDIAGVNKYYNLTLAQHEIPETVREHYRLLPHHASECIACGRCERNCPFGVDIIGHMRLAAAKFGY</sequence>
<dbReference type="Gene3D" id="3.20.20.100">
    <property type="entry name" value="NADP-dependent oxidoreductase domain"/>
    <property type="match status" value="1"/>
</dbReference>
<organism evidence="5 6">
    <name type="scientific">Alistipes onderdonkii</name>
    <dbReference type="NCBI Taxonomy" id="328813"/>
    <lineage>
        <taxon>Bacteria</taxon>
        <taxon>Pseudomonadati</taxon>
        <taxon>Bacteroidota</taxon>
        <taxon>Bacteroidia</taxon>
        <taxon>Bacteroidales</taxon>
        <taxon>Rikenellaceae</taxon>
        <taxon>Alistipes</taxon>
    </lineage>
</organism>
<name>A0A1Y3QUW3_9BACT</name>
<dbReference type="PROSITE" id="PS51379">
    <property type="entry name" value="4FE4S_FER_2"/>
    <property type="match status" value="1"/>
</dbReference>
<evidence type="ECO:0000256" key="2">
    <source>
        <dbReference type="ARBA" id="ARBA00023004"/>
    </source>
</evidence>
<dbReference type="InterPro" id="IPR036812">
    <property type="entry name" value="NAD(P)_OxRdtase_dom_sf"/>
</dbReference>
<dbReference type="PANTHER" id="PTHR43312:SF1">
    <property type="entry name" value="NADP-DEPENDENT OXIDOREDUCTASE DOMAIN-CONTAINING PROTEIN"/>
    <property type="match status" value="1"/>
</dbReference>
<accession>A0A1Y3QUW3</accession>
<dbReference type="SUPFAM" id="SSF46548">
    <property type="entry name" value="alpha-helical ferredoxin"/>
    <property type="match status" value="1"/>
</dbReference>
<keyword evidence="1" id="KW-0479">Metal-binding</keyword>
<dbReference type="InterPro" id="IPR017896">
    <property type="entry name" value="4Fe4S_Fe-S-bd"/>
</dbReference>
<evidence type="ECO:0000256" key="1">
    <source>
        <dbReference type="ARBA" id="ARBA00022723"/>
    </source>
</evidence>
<gene>
    <name evidence="5" type="ORF">B5G41_10290</name>
</gene>
<dbReference type="InterPro" id="IPR023210">
    <property type="entry name" value="NADP_OxRdtase_dom"/>
</dbReference>
<comment type="caution">
    <text evidence="5">The sequence shown here is derived from an EMBL/GenBank/DDBJ whole genome shotgun (WGS) entry which is preliminary data.</text>
</comment>
<dbReference type="SUPFAM" id="SSF51430">
    <property type="entry name" value="NAD(P)-linked oxidoreductase"/>
    <property type="match status" value="1"/>
</dbReference>
<feature type="domain" description="4Fe-4S ferredoxin-type" evidence="4">
    <location>
        <begin position="344"/>
        <end position="373"/>
    </location>
</feature>
<keyword evidence="2" id="KW-0408">Iron</keyword>
<dbReference type="OrthoDB" id="9773828at2"/>
<dbReference type="GO" id="GO:0051536">
    <property type="term" value="F:iron-sulfur cluster binding"/>
    <property type="evidence" value="ECO:0007669"/>
    <property type="project" value="UniProtKB-KW"/>
</dbReference>
<dbReference type="EMBL" id="NFHB01000006">
    <property type="protein sequence ID" value="OUN02905.1"/>
    <property type="molecule type" value="Genomic_DNA"/>
</dbReference>
<dbReference type="PROSITE" id="PS00198">
    <property type="entry name" value="4FE4S_FER_1"/>
    <property type="match status" value="1"/>
</dbReference>
<keyword evidence="3" id="KW-0411">Iron-sulfur</keyword>
<dbReference type="PANTHER" id="PTHR43312">
    <property type="entry name" value="D-THREO-ALDOSE 1-DEHYDROGENASE"/>
    <property type="match status" value="1"/>
</dbReference>
<dbReference type="Pfam" id="PF00248">
    <property type="entry name" value="Aldo_ket_red"/>
    <property type="match status" value="1"/>
</dbReference>
<evidence type="ECO:0000256" key="3">
    <source>
        <dbReference type="ARBA" id="ARBA00023014"/>
    </source>
</evidence>
<protein>
    <submittedName>
        <fullName evidence="5">Aldo/keto reductase</fullName>
    </submittedName>
</protein>
<dbReference type="AlphaFoldDB" id="A0A1Y3QUW3"/>
<proteinExistence type="predicted"/>
<dbReference type="InterPro" id="IPR017900">
    <property type="entry name" value="4Fe4S_Fe_S_CS"/>
</dbReference>
<dbReference type="Proteomes" id="UP000195772">
    <property type="component" value="Unassembled WGS sequence"/>
</dbReference>
<dbReference type="GO" id="GO:0046872">
    <property type="term" value="F:metal ion binding"/>
    <property type="evidence" value="ECO:0007669"/>
    <property type="project" value="UniProtKB-KW"/>
</dbReference>
<dbReference type="Pfam" id="PF13534">
    <property type="entry name" value="Fer4_17"/>
    <property type="match status" value="1"/>
</dbReference>
<evidence type="ECO:0000313" key="6">
    <source>
        <dbReference type="Proteomes" id="UP000195772"/>
    </source>
</evidence>
<dbReference type="eggNOG" id="COG1453">
    <property type="taxonomic scope" value="Bacteria"/>
</dbReference>
<dbReference type="CDD" id="cd19100">
    <property type="entry name" value="AKR_unchar"/>
    <property type="match status" value="1"/>
</dbReference>
<evidence type="ECO:0000313" key="5">
    <source>
        <dbReference type="EMBL" id="OUN02905.1"/>
    </source>
</evidence>
<dbReference type="InterPro" id="IPR053135">
    <property type="entry name" value="AKR2_Oxidoreductase"/>
</dbReference>
<evidence type="ECO:0000259" key="4">
    <source>
        <dbReference type="PROSITE" id="PS51379"/>
    </source>
</evidence>
<dbReference type="RefSeq" id="WP_087402754.1">
    <property type="nucleotide sequence ID" value="NZ_BAAFKZ010000015.1"/>
</dbReference>